<gene>
    <name evidence="2" type="ORF">AXF42_Ash013674</name>
</gene>
<dbReference type="AlphaFoldDB" id="A0A2I0APT7"/>
<accession>A0A2I0APT7</accession>
<evidence type="ECO:0000259" key="1">
    <source>
        <dbReference type="Pfam" id="PF00646"/>
    </source>
</evidence>
<evidence type="ECO:0000313" key="3">
    <source>
        <dbReference type="Proteomes" id="UP000236161"/>
    </source>
</evidence>
<dbReference type="InterPro" id="IPR036047">
    <property type="entry name" value="F-box-like_dom_sf"/>
</dbReference>
<evidence type="ECO:0000313" key="2">
    <source>
        <dbReference type="EMBL" id="PKA57486.1"/>
    </source>
</evidence>
<name>A0A2I0APT7_9ASPA</name>
<organism evidence="2 3">
    <name type="scientific">Apostasia shenzhenica</name>
    <dbReference type="NCBI Taxonomy" id="1088818"/>
    <lineage>
        <taxon>Eukaryota</taxon>
        <taxon>Viridiplantae</taxon>
        <taxon>Streptophyta</taxon>
        <taxon>Embryophyta</taxon>
        <taxon>Tracheophyta</taxon>
        <taxon>Spermatophyta</taxon>
        <taxon>Magnoliopsida</taxon>
        <taxon>Liliopsida</taxon>
        <taxon>Asparagales</taxon>
        <taxon>Orchidaceae</taxon>
        <taxon>Apostasioideae</taxon>
        <taxon>Apostasia</taxon>
    </lineage>
</organism>
<dbReference type="EMBL" id="KZ451968">
    <property type="protein sequence ID" value="PKA57486.1"/>
    <property type="molecule type" value="Genomic_DNA"/>
</dbReference>
<proteinExistence type="predicted"/>
<reference evidence="2 3" key="1">
    <citation type="journal article" date="2017" name="Nature">
        <title>The Apostasia genome and the evolution of orchids.</title>
        <authorList>
            <person name="Zhang G.Q."/>
            <person name="Liu K.W."/>
            <person name="Li Z."/>
            <person name="Lohaus R."/>
            <person name="Hsiao Y.Y."/>
            <person name="Niu S.C."/>
            <person name="Wang J.Y."/>
            <person name="Lin Y.C."/>
            <person name="Xu Q."/>
            <person name="Chen L.J."/>
            <person name="Yoshida K."/>
            <person name="Fujiwara S."/>
            <person name="Wang Z.W."/>
            <person name="Zhang Y.Q."/>
            <person name="Mitsuda N."/>
            <person name="Wang M."/>
            <person name="Liu G.H."/>
            <person name="Pecoraro L."/>
            <person name="Huang H.X."/>
            <person name="Xiao X.J."/>
            <person name="Lin M."/>
            <person name="Wu X.Y."/>
            <person name="Wu W.L."/>
            <person name="Chen Y.Y."/>
            <person name="Chang S.B."/>
            <person name="Sakamoto S."/>
            <person name="Ohme-Takagi M."/>
            <person name="Yagi M."/>
            <person name="Zeng S.J."/>
            <person name="Shen C.Y."/>
            <person name="Yeh C.M."/>
            <person name="Luo Y.B."/>
            <person name="Tsai W.C."/>
            <person name="Van de Peer Y."/>
            <person name="Liu Z.J."/>
        </authorList>
    </citation>
    <scope>NUCLEOTIDE SEQUENCE [LARGE SCALE GENOMIC DNA]</scope>
    <source>
        <strain evidence="3">cv. Shenzhen</strain>
        <tissue evidence="2">Stem</tissue>
    </source>
</reference>
<dbReference type="SUPFAM" id="SSF81383">
    <property type="entry name" value="F-box domain"/>
    <property type="match status" value="1"/>
</dbReference>
<sequence>MDEFKRRRLQQDEGRRWSDLPDLALNQIAARVSAPGDFLALSRVCRAWRTVAKASIGDYASSRHCRSQFIFLILGRSQHPYTSGYSNLFLCIADGLLYEHKPRIEPLEVMPNCKFMTHRDEIFVIGQSRNCIIAVDAATRRIPSIIELCCGLRYDFPPLRGKHKLDFALLTESLCRTRSRCMLVLVDSHSSPGRGRLLYCSLDGSRWHSASHPGPIIDAIVCSNMLVINCSTSLLFLRLDKPRHVVHRRKIPAVAREGEGKPLLVLNRHLYCRRLLLLKLNDKSDSVLAYRCYCLQKDGSEHITWEKYPWPVGISLWLTWLRSDLFCTVDDLIRSGGSNKVRARVVNHDDELWTNYCFESNGVNVAPVADLVVEGAVSLSCFQLLPALFLRGIP</sequence>
<feature type="domain" description="F-box" evidence="1">
    <location>
        <begin position="17"/>
        <end position="53"/>
    </location>
</feature>
<protein>
    <recommendedName>
        <fullName evidence="1">F-box domain-containing protein</fullName>
    </recommendedName>
</protein>
<dbReference type="Pfam" id="PF00646">
    <property type="entry name" value="F-box"/>
    <property type="match status" value="1"/>
</dbReference>
<dbReference type="Proteomes" id="UP000236161">
    <property type="component" value="Unassembled WGS sequence"/>
</dbReference>
<dbReference type="InterPro" id="IPR001810">
    <property type="entry name" value="F-box_dom"/>
</dbReference>
<dbReference type="Gene3D" id="1.20.1280.50">
    <property type="match status" value="1"/>
</dbReference>
<keyword evidence="3" id="KW-1185">Reference proteome</keyword>